<proteinExistence type="predicted"/>
<dbReference type="EMBL" id="BAAANT010000069">
    <property type="protein sequence ID" value="GAA2158556.1"/>
    <property type="molecule type" value="Genomic_DNA"/>
</dbReference>
<evidence type="ECO:0000256" key="2">
    <source>
        <dbReference type="SAM" id="Phobius"/>
    </source>
</evidence>
<feature type="transmembrane region" description="Helical" evidence="2">
    <location>
        <begin position="21"/>
        <end position="42"/>
    </location>
</feature>
<feature type="transmembrane region" description="Helical" evidence="2">
    <location>
        <begin position="143"/>
        <end position="160"/>
    </location>
</feature>
<dbReference type="Proteomes" id="UP001422759">
    <property type="component" value="Unassembled WGS sequence"/>
</dbReference>
<name>A0ABN3ABG2_9ACTN</name>
<feature type="transmembrane region" description="Helical" evidence="2">
    <location>
        <begin position="69"/>
        <end position="90"/>
    </location>
</feature>
<feature type="compositionally biased region" description="Pro residues" evidence="1">
    <location>
        <begin position="190"/>
        <end position="210"/>
    </location>
</feature>
<organism evidence="3 4">
    <name type="scientific">Kitasatospora kazusensis</name>
    <dbReference type="NCBI Taxonomy" id="407974"/>
    <lineage>
        <taxon>Bacteria</taxon>
        <taxon>Bacillati</taxon>
        <taxon>Actinomycetota</taxon>
        <taxon>Actinomycetes</taxon>
        <taxon>Kitasatosporales</taxon>
        <taxon>Streptomycetaceae</taxon>
        <taxon>Kitasatospora</taxon>
    </lineage>
</organism>
<evidence type="ECO:0000256" key="1">
    <source>
        <dbReference type="SAM" id="MobiDB-lite"/>
    </source>
</evidence>
<evidence type="ECO:0008006" key="5">
    <source>
        <dbReference type="Google" id="ProtNLM"/>
    </source>
</evidence>
<dbReference type="RefSeq" id="WP_344469551.1">
    <property type="nucleotide sequence ID" value="NZ_BAAANT010000069.1"/>
</dbReference>
<gene>
    <name evidence="3" type="ORF">GCM10009760_61640</name>
</gene>
<accession>A0ABN3ABG2</accession>
<evidence type="ECO:0000313" key="3">
    <source>
        <dbReference type="EMBL" id="GAA2158556.1"/>
    </source>
</evidence>
<sequence length="210" mass="21495">MSYAPPAGGFPAPPVRDRARALPGLAVLLIVGLVLELAVLGFDLDQQGPGYLLDALGLTYSHLNTDAPIGFVGGDTAVCVALIVMAVAAFAGRGWIRPAGTVLLLTGAYNSFSVLVPQLTGSAESRHGFAEPLNHLLLNLDEIAQIGLAVVFALVVVATVRRSGPPAGLPGTPPAAPPGYAPYPQQQPGYAPPPPAAYAYPAVPPEAPTH</sequence>
<feature type="compositionally biased region" description="Pro residues" evidence="1">
    <location>
        <begin position="167"/>
        <end position="181"/>
    </location>
</feature>
<keyword evidence="4" id="KW-1185">Reference proteome</keyword>
<evidence type="ECO:0000313" key="4">
    <source>
        <dbReference type="Proteomes" id="UP001422759"/>
    </source>
</evidence>
<reference evidence="3 4" key="1">
    <citation type="journal article" date="2019" name="Int. J. Syst. Evol. Microbiol.">
        <title>The Global Catalogue of Microorganisms (GCM) 10K type strain sequencing project: providing services to taxonomists for standard genome sequencing and annotation.</title>
        <authorList>
            <consortium name="The Broad Institute Genomics Platform"/>
            <consortium name="The Broad Institute Genome Sequencing Center for Infectious Disease"/>
            <person name="Wu L."/>
            <person name="Ma J."/>
        </authorList>
    </citation>
    <scope>NUCLEOTIDE SEQUENCE [LARGE SCALE GENOMIC DNA]</scope>
    <source>
        <strain evidence="3 4">JCM 14560</strain>
    </source>
</reference>
<feature type="transmembrane region" description="Helical" evidence="2">
    <location>
        <begin position="102"/>
        <end position="123"/>
    </location>
</feature>
<protein>
    <recommendedName>
        <fullName evidence="5">DUF4383 domain-containing protein</fullName>
    </recommendedName>
</protein>
<keyword evidence="2" id="KW-1133">Transmembrane helix</keyword>
<keyword evidence="2" id="KW-0472">Membrane</keyword>
<keyword evidence="2" id="KW-0812">Transmembrane</keyword>
<feature type="region of interest" description="Disordered" evidence="1">
    <location>
        <begin position="166"/>
        <end position="210"/>
    </location>
</feature>
<comment type="caution">
    <text evidence="3">The sequence shown here is derived from an EMBL/GenBank/DDBJ whole genome shotgun (WGS) entry which is preliminary data.</text>
</comment>